<dbReference type="GO" id="GO:0006644">
    <property type="term" value="P:phospholipid metabolic process"/>
    <property type="evidence" value="ECO:0007669"/>
    <property type="project" value="TreeGrafter"/>
</dbReference>
<dbReference type="GO" id="GO:0004623">
    <property type="term" value="F:phospholipase A2 activity"/>
    <property type="evidence" value="ECO:0007669"/>
    <property type="project" value="TreeGrafter"/>
</dbReference>
<evidence type="ECO:0000313" key="3">
    <source>
        <dbReference type="Proteomes" id="UP000472270"/>
    </source>
</evidence>
<keyword evidence="1" id="KW-0812">Transmembrane</keyword>
<keyword evidence="1" id="KW-0472">Membrane</keyword>
<dbReference type="GO" id="GO:0031526">
    <property type="term" value="C:brush border membrane"/>
    <property type="evidence" value="ECO:0007669"/>
    <property type="project" value="TreeGrafter"/>
</dbReference>
<dbReference type="PANTHER" id="PTHR21325">
    <property type="entry name" value="PHOSPHOLIPASE B, PLB1"/>
    <property type="match status" value="1"/>
</dbReference>
<dbReference type="GO" id="GO:0004622">
    <property type="term" value="F:phosphatidylcholine lysophospholipase activity"/>
    <property type="evidence" value="ECO:0007669"/>
    <property type="project" value="TreeGrafter"/>
</dbReference>
<dbReference type="GO" id="GO:0050253">
    <property type="term" value="F:retinyl-palmitate esterase activity"/>
    <property type="evidence" value="ECO:0007669"/>
    <property type="project" value="TreeGrafter"/>
</dbReference>
<dbReference type="Ensembl" id="ENSSRHT00000078783.1">
    <property type="protein sequence ID" value="ENSSRHP00000076697.1"/>
    <property type="gene ID" value="ENSSRHG00000038054.1"/>
</dbReference>
<dbReference type="AlphaFoldDB" id="A0A673LLA4"/>
<keyword evidence="1" id="KW-1133">Transmembrane helix</keyword>
<organism evidence="2 3">
    <name type="scientific">Sinocyclocheilus rhinocerous</name>
    <dbReference type="NCBI Taxonomy" id="307959"/>
    <lineage>
        <taxon>Eukaryota</taxon>
        <taxon>Metazoa</taxon>
        <taxon>Chordata</taxon>
        <taxon>Craniata</taxon>
        <taxon>Vertebrata</taxon>
        <taxon>Euteleostomi</taxon>
        <taxon>Actinopterygii</taxon>
        <taxon>Neopterygii</taxon>
        <taxon>Teleostei</taxon>
        <taxon>Ostariophysi</taxon>
        <taxon>Cypriniformes</taxon>
        <taxon>Cyprinidae</taxon>
        <taxon>Cyprininae</taxon>
        <taxon>Sinocyclocheilus</taxon>
    </lineage>
</organism>
<feature type="transmembrane region" description="Helical" evidence="1">
    <location>
        <begin position="127"/>
        <end position="151"/>
    </location>
</feature>
<reference evidence="2" key="1">
    <citation type="submission" date="2025-08" db="UniProtKB">
        <authorList>
            <consortium name="Ensembl"/>
        </authorList>
    </citation>
    <scope>IDENTIFICATION</scope>
</reference>
<dbReference type="Proteomes" id="UP000472270">
    <property type="component" value="Unassembled WGS sequence"/>
</dbReference>
<sequence>MNEMKKVNRDLQTERLVYGGRYDGRQDFAVLLQPFFKNSVVPMVEDGTPDLTFFSVDCFHFSERGHAEMALALWNNMLEPVDSKQTYNNFTYDRSKIQCPTKEHPFIFTRINSTPLPADCPNDAVPAWAAAVLAVGGLIIGWVVTWMIFYFRERKNRKRNESTEINGTNICYKIREL</sequence>
<dbReference type="PANTHER" id="PTHR21325:SF52">
    <property type="entry name" value="PHOSPHOLIPASE B1, MEMBRANE-ASSOCIATED"/>
    <property type="match status" value="1"/>
</dbReference>
<dbReference type="CDD" id="cd12087">
    <property type="entry name" value="TM_EGFR-like"/>
    <property type="match status" value="1"/>
</dbReference>
<evidence type="ECO:0000256" key="1">
    <source>
        <dbReference type="SAM" id="Phobius"/>
    </source>
</evidence>
<accession>A0A673LLA4</accession>
<name>A0A673LLA4_9TELE</name>
<evidence type="ECO:0000313" key="2">
    <source>
        <dbReference type="Ensembl" id="ENSSRHP00000076697.1"/>
    </source>
</evidence>
<keyword evidence="3" id="KW-1185">Reference proteome</keyword>
<protein>
    <submittedName>
        <fullName evidence="2">Uncharacterized protein</fullName>
    </submittedName>
</protein>
<reference evidence="2" key="2">
    <citation type="submission" date="2025-09" db="UniProtKB">
        <authorList>
            <consortium name="Ensembl"/>
        </authorList>
    </citation>
    <scope>IDENTIFICATION</scope>
</reference>
<proteinExistence type="predicted"/>
<dbReference type="InterPro" id="IPR038885">
    <property type="entry name" value="PLB1"/>
</dbReference>